<evidence type="ECO:0000256" key="9">
    <source>
        <dbReference type="ARBA" id="ARBA00023136"/>
    </source>
</evidence>
<keyword evidence="4 10" id="KW-0812">Transmembrane</keyword>
<evidence type="ECO:0000256" key="1">
    <source>
        <dbReference type="ARBA" id="ARBA00004141"/>
    </source>
</evidence>
<evidence type="ECO:0000256" key="2">
    <source>
        <dbReference type="ARBA" id="ARBA00006012"/>
    </source>
</evidence>
<reference evidence="12" key="1">
    <citation type="submission" date="2020-07" db="EMBL/GenBank/DDBJ databases">
        <title>Genome sequence and genetic diversity analysis of an under-domesticated orphan crop, white fonio (Digitaria exilis).</title>
        <authorList>
            <person name="Bennetzen J.L."/>
            <person name="Chen S."/>
            <person name="Ma X."/>
            <person name="Wang X."/>
            <person name="Yssel A.E.J."/>
            <person name="Chaluvadi S.R."/>
            <person name="Johnson M."/>
            <person name="Gangashetty P."/>
            <person name="Hamidou F."/>
            <person name="Sanogo M.D."/>
            <person name="Zwaenepoel A."/>
            <person name="Wallace J."/>
            <person name="Van De Peer Y."/>
            <person name="Van Deynze A."/>
        </authorList>
    </citation>
    <scope>NUCLEOTIDE SEQUENCE</scope>
    <source>
        <tissue evidence="12">Leaves</tissue>
    </source>
</reference>
<dbReference type="InterPro" id="IPR003593">
    <property type="entry name" value="AAA+_ATPase"/>
</dbReference>
<dbReference type="AlphaFoldDB" id="A0A835AV24"/>
<dbReference type="FunFam" id="3.40.50.300:FF:000179">
    <property type="entry name" value="ABC transporter G family member 34"/>
    <property type="match status" value="1"/>
</dbReference>
<evidence type="ECO:0000256" key="3">
    <source>
        <dbReference type="ARBA" id="ARBA00022448"/>
    </source>
</evidence>
<evidence type="ECO:0000256" key="10">
    <source>
        <dbReference type="SAM" id="Phobius"/>
    </source>
</evidence>
<dbReference type="InterPro" id="IPR043926">
    <property type="entry name" value="ABCG_dom"/>
</dbReference>
<proteinExistence type="inferred from homology"/>
<dbReference type="PROSITE" id="PS50893">
    <property type="entry name" value="ABC_TRANSPORTER_2"/>
    <property type="match status" value="1"/>
</dbReference>
<feature type="transmembrane region" description="Helical" evidence="10">
    <location>
        <begin position="373"/>
        <end position="394"/>
    </location>
</feature>
<keyword evidence="9 10" id="KW-0472">Membrane</keyword>
<sequence>MEQELVNFLNITPTRKANISILHEISGIIKPSRLTLLLGPPGSGKTALLLSLAGQLDSTLKVSGVVTYNGCTVDEFVPQRFATYVSQEDMHLAEMTVRETFSFSAQCQGTGTRKGLLSEVVTREKIANVKPDPDIDLFMKASSLKGHADIVTDYILKNLGLETCADILVGDAMTQGISGGQKKRVTTGEMLVGPTKVLFMDEISTGLDSSTTFQTVKFLQTFVHVLEGTALISLLQPSPETYELFDDIIVLSDGKIVYQGPRVLVQEFFEWMGFKCPTRKGVADFLQEVTSKRDQQQYWVKHAPYQYVSATEFAEAFRSFHVSTGLQADLRAPFNKKSSHSVALTSGKYGTSKMELLQACFSREYLLMKRNSFVYIFKLMQLIIQAFIVMTVFMRTEMHHNSTEDGIIYVGILFGGLNTSIFNGYAELVWTVVRLPVFYKERNINLYPAWAYALPMLLLRIPVSIVESIIWTAMTYYTVGFDPSIYRMLKQILLFTLVSQMAYGKFRLLAAVGRDMVTTYTIQSFADSMLLALGGFFMSRSMTPMLLNKLQLKLNTSRRF</sequence>
<name>A0A835AV24_9POAL</name>
<dbReference type="PANTHER" id="PTHR19241">
    <property type="entry name" value="ATP-BINDING CASSETTE TRANSPORTER"/>
    <property type="match status" value="1"/>
</dbReference>
<comment type="similarity">
    <text evidence="2">Belongs to the ABC transporter superfamily. ABCG family. PDR (TC 3.A.1.205) subfamily.</text>
</comment>
<keyword evidence="5" id="KW-0677">Repeat</keyword>
<comment type="subcellular location">
    <subcellularLocation>
        <location evidence="1">Membrane</location>
        <topology evidence="1">Multi-pass membrane protein</topology>
    </subcellularLocation>
</comment>
<dbReference type="GO" id="GO:0140359">
    <property type="term" value="F:ABC-type transporter activity"/>
    <property type="evidence" value="ECO:0007669"/>
    <property type="project" value="InterPro"/>
</dbReference>
<feature type="domain" description="ABC transporter" evidence="11">
    <location>
        <begin position="6"/>
        <end position="278"/>
    </location>
</feature>
<gene>
    <name evidence="12" type="ORF">HU200_047580</name>
</gene>
<dbReference type="Pfam" id="PF19055">
    <property type="entry name" value="ABC2_membrane_7"/>
    <property type="match status" value="1"/>
</dbReference>
<organism evidence="12 13">
    <name type="scientific">Digitaria exilis</name>
    <dbReference type="NCBI Taxonomy" id="1010633"/>
    <lineage>
        <taxon>Eukaryota</taxon>
        <taxon>Viridiplantae</taxon>
        <taxon>Streptophyta</taxon>
        <taxon>Embryophyta</taxon>
        <taxon>Tracheophyta</taxon>
        <taxon>Spermatophyta</taxon>
        <taxon>Magnoliopsida</taxon>
        <taxon>Liliopsida</taxon>
        <taxon>Poales</taxon>
        <taxon>Poaceae</taxon>
        <taxon>PACMAD clade</taxon>
        <taxon>Panicoideae</taxon>
        <taxon>Panicodae</taxon>
        <taxon>Paniceae</taxon>
        <taxon>Anthephorinae</taxon>
        <taxon>Digitaria</taxon>
    </lineage>
</organism>
<evidence type="ECO:0000313" key="13">
    <source>
        <dbReference type="Proteomes" id="UP000636709"/>
    </source>
</evidence>
<dbReference type="InterPro" id="IPR013525">
    <property type="entry name" value="ABC2_TM"/>
</dbReference>
<comment type="caution">
    <text evidence="12">The sequence shown here is derived from an EMBL/GenBank/DDBJ whole genome shotgun (WGS) entry which is preliminary data.</text>
</comment>
<dbReference type="GO" id="GO:0005886">
    <property type="term" value="C:plasma membrane"/>
    <property type="evidence" value="ECO:0007669"/>
    <property type="project" value="UniProtKB-ARBA"/>
</dbReference>
<dbReference type="InterPro" id="IPR003439">
    <property type="entry name" value="ABC_transporter-like_ATP-bd"/>
</dbReference>
<evidence type="ECO:0000256" key="8">
    <source>
        <dbReference type="ARBA" id="ARBA00022989"/>
    </source>
</evidence>
<evidence type="ECO:0000256" key="6">
    <source>
        <dbReference type="ARBA" id="ARBA00022741"/>
    </source>
</evidence>
<dbReference type="Gene3D" id="3.40.50.300">
    <property type="entry name" value="P-loop containing nucleotide triphosphate hydrolases"/>
    <property type="match status" value="1"/>
</dbReference>
<dbReference type="GO" id="GO:0016887">
    <property type="term" value="F:ATP hydrolysis activity"/>
    <property type="evidence" value="ECO:0007669"/>
    <property type="project" value="InterPro"/>
</dbReference>
<dbReference type="Proteomes" id="UP000636709">
    <property type="component" value="Unassembled WGS sequence"/>
</dbReference>
<feature type="transmembrane region" description="Helical" evidence="10">
    <location>
        <begin position="446"/>
        <end position="471"/>
    </location>
</feature>
<evidence type="ECO:0000256" key="5">
    <source>
        <dbReference type="ARBA" id="ARBA00022737"/>
    </source>
</evidence>
<dbReference type="SMART" id="SM00382">
    <property type="entry name" value="AAA"/>
    <property type="match status" value="1"/>
</dbReference>
<feature type="transmembrane region" description="Helical" evidence="10">
    <location>
        <begin position="522"/>
        <end position="539"/>
    </location>
</feature>
<dbReference type="OrthoDB" id="66620at2759"/>
<feature type="transmembrane region" description="Helical" evidence="10">
    <location>
        <begin position="492"/>
        <end position="510"/>
    </location>
</feature>
<dbReference type="InterPro" id="IPR027417">
    <property type="entry name" value="P-loop_NTPase"/>
</dbReference>
<evidence type="ECO:0000313" key="12">
    <source>
        <dbReference type="EMBL" id="KAF8676075.1"/>
    </source>
</evidence>
<protein>
    <recommendedName>
        <fullName evidence="11">ABC transporter domain-containing protein</fullName>
    </recommendedName>
</protein>
<evidence type="ECO:0000256" key="7">
    <source>
        <dbReference type="ARBA" id="ARBA00022840"/>
    </source>
</evidence>
<dbReference type="Pfam" id="PF01061">
    <property type="entry name" value="ABC2_membrane"/>
    <property type="match status" value="1"/>
</dbReference>
<dbReference type="GO" id="GO:0005524">
    <property type="term" value="F:ATP binding"/>
    <property type="evidence" value="ECO:0007669"/>
    <property type="project" value="UniProtKB-KW"/>
</dbReference>
<keyword evidence="8 10" id="KW-1133">Transmembrane helix</keyword>
<keyword evidence="3" id="KW-0813">Transport</keyword>
<accession>A0A835AV24</accession>
<keyword evidence="6" id="KW-0547">Nucleotide-binding</keyword>
<dbReference type="EMBL" id="JACEFO010002177">
    <property type="protein sequence ID" value="KAF8676075.1"/>
    <property type="molecule type" value="Genomic_DNA"/>
</dbReference>
<keyword evidence="7" id="KW-0067">ATP-binding</keyword>
<evidence type="ECO:0000259" key="11">
    <source>
        <dbReference type="PROSITE" id="PS50893"/>
    </source>
</evidence>
<keyword evidence="13" id="KW-1185">Reference proteome</keyword>
<feature type="transmembrane region" description="Helical" evidence="10">
    <location>
        <begin position="406"/>
        <end position="426"/>
    </location>
</feature>
<dbReference type="SUPFAM" id="SSF52540">
    <property type="entry name" value="P-loop containing nucleoside triphosphate hydrolases"/>
    <property type="match status" value="1"/>
</dbReference>
<evidence type="ECO:0000256" key="4">
    <source>
        <dbReference type="ARBA" id="ARBA00022692"/>
    </source>
</evidence>
<dbReference type="Pfam" id="PF00005">
    <property type="entry name" value="ABC_tran"/>
    <property type="match status" value="1"/>
</dbReference>